<keyword evidence="3 11" id="KW-0004">4Fe-4S</keyword>
<dbReference type="GO" id="GO:0035731">
    <property type="term" value="F:dinitrosyl-iron complex binding"/>
    <property type="evidence" value="ECO:0007669"/>
    <property type="project" value="UniProtKB-UniRule"/>
</dbReference>
<dbReference type="PANTHER" id="PTHR38839">
    <property type="entry name" value="TRANSCRIPTIONAL REGULATOR WHID-RELATED"/>
    <property type="match status" value="1"/>
</dbReference>
<feature type="binding site" evidence="11">
    <location>
        <position position="55"/>
    </location>
    <ligand>
        <name>[4Fe-4S] cluster</name>
        <dbReference type="ChEBI" id="CHEBI:49883"/>
    </ligand>
</feature>
<accession>A0A1H9U478</accession>
<dbReference type="GO" id="GO:0046872">
    <property type="term" value="F:metal ion binding"/>
    <property type="evidence" value="ECO:0007669"/>
    <property type="project" value="UniProtKB-KW"/>
</dbReference>
<keyword evidence="6 11" id="KW-0411">Iron-sulfur</keyword>
<name>A0A1H9U478_9ACTN</name>
<keyword evidence="10 11" id="KW-0804">Transcription</keyword>
<dbReference type="GO" id="GO:0005737">
    <property type="term" value="C:cytoplasm"/>
    <property type="evidence" value="ECO:0007669"/>
    <property type="project" value="UniProtKB-SubCell"/>
</dbReference>
<protein>
    <recommendedName>
        <fullName evidence="11">Transcriptional regulator WhiB</fullName>
    </recommendedName>
</protein>
<feature type="compositionally biased region" description="Basic and acidic residues" evidence="12">
    <location>
        <begin position="137"/>
        <end position="146"/>
    </location>
</feature>
<keyword evidence="4 11" id="KW-0479">Metal-binding</keyword>
<evidence type="ECO:0000313" key="15">
    <source>
        <dbReference type="Proteomes" id="UP000182841"/>
    </source>
</evidence>
<dbReference type="HAMAP" id="MF_01479">
    <property type="entry name" value="WhiB"/>
    <property type="match status" value="1"/>
</dbReference>
<dbReference type="GO" id="GO:0051539">
    <property type="term" value="F:4 iron, 4 sulfur cluster binding"/>
    <property type="evidence" value="ECO:0007669"/>
    <property type="project" value="UniProtKB-UniRule"/>
</dbReference>
<dbReference type="PROSITE" id="PS51674">
    <property type="entry name" value="4FE4S_WBL"/>
    <property type="match status" value="1"/>
</dbReference>
<evidence type="ECO:0000259" key="13">
    <source>
        <dbReference type="PROSITE" id="PS51674"/>
    </source>
</evidence>
<feature type="binding site" evidence="11">
    <location>
        <position position="49"/>
    </location>
    <ligand>
        <name>[4Fe-4S] cluster</name>
        <dbReference type="ChEBI" id="CHEBI:49883"/>
    </ligand>
</feature>
<evidence type="ECO:0000256" key="4">
    <source>
        <dbReference type="ARBA" id="ARBA00022723"/>
    </source>
</evidence>
<comment type="subcellular location">
    <subcellularLocation>
        <location evidence="1 11">Cytoplasm</location>
    </subcellularLocation>
</comment>
<dbReference type="RefSeq" id="WP_075001225.1">
    <property type="nucleotide sequence ID" value="NZ_FOGO01000007.1"/>
</dbReference>
<feature type="region of interest" description="Disordered" evidence="12">
    <location>
        <begin position="84"/>
        <end position="146"/>
    </location>
</feature>
<evidence type="ECO:0000256" key="1">
    <source>
        <dbReference type="ARBA" id="ARBA00004496"/>
    </source>
</evidence>
<comment type="similarity">
    <text evidence="2 11">Belongs to the WhiB family.</text>
</comment>
<dbReference type="GO" id="GO:0045454">
    <property type="term" value="P:cell redox homeostasis"/>
    <property type="evidence" value="ECO:0007669"/>
    <property type="project" value="TreeGrafter"/>
</dbReference>
<feature type="binding site" evidence="11">
    <location>
        <position position="46"/>
    </location>
    <ligand>
        <name>[4Fe-4S] cluster</name>
        <dbReference type="ChEBI" id="CHEBI:49883"/>
    </ligand>
</feature>
<evidence type="ECO:0000256" key="11">
    <source>
        <dbReference type="HAMAP-Rule" id="MF_01479"/>
    </source>
</evidence>
<dbReference type="OrthoDB" id="3689751at2"/>
<proteinExistence type="inferred from homology"/>
<keyword evidence="15" id="KW-1185">Reference proteome</keyword>
<keyword evidence="5 11" id="KW-0408">Iron</keyword>
<comment type="PTM">
    <text evidence="11">The Fe-S cluster can be nitrosylated by nitric oxide (NO).</text>
</comment>
<comment type="function">
    <text evidence="11">Acts as a transcriptional regulator. Probably redox-responsive. The apo- but not holo-form probably binds DNA.</text>
</comment>
<dbReference type="GO" id="GO:0003677">
    <property type="term" value="F:DNA binding"/>
    <property type="evidence" value="ECO:0007669"/>
    <property type="project" value="UniProtKB-UniRule"/>
</dbReference>
<evidence type="ECO:0000256" key="9">
    <source>
        <dbReference type="ARBA" id="ARBA00023157"/>
    </source>
</evidence>
<feature type="binding site" evidence="11">
    <location>
        <position position="22"/>
    </location>
    <ligand>
        <name>[4Fe-4S] cluster</name>
        <dbReference type="ChEBI" id="CHEBI:49883"/>
    </ligand>
</feature>
<dbReference type="InterPro" id="IPR034768">
    <property type="entry name" value="4FE4S_WBL"/>
</dbReference>
<evidence type="ECO:0000256" key="2">
    <source>
        <dbReference type="ARBA" id="ARBA00006597"/>
    </source>
</evidence>
<evidence type="ECO:0000256" key="8">
    <source>
        <dbReference type="ARBA" id="ARBA00023125"/>
    </source>
</evidence>
<comment type="cofactor">
    <cofactor evidence="11">
        <name>[4Fe-4S] cluster</name>
        <dbReference type="ChEBI" id="CHEBI:49883"/>
    </cofactor>
    <text evidence="11">Binds 1 [4Fe-4S] cluster per subunit. Following nitrosylation of the [4Fe-4S] cluster binds 1 [4Fe-8(NO)] cluster per subunit.</text>
</comment>
<evidence type="ECO:0000256" key="12">
    <source>
        <dbReference type="SAM" id="MobiDB-lite"/>
    </source>
</evidence>
<keyword evidence="7 11" id="KW-0805">Transcription regulation</keyword>
<dbReference type="Proteomes" id="UP000182841">
    <property type="component" value="Unassembled WGS sequence"/>
</dbReference>
<evidence type="ECO:0000256" key="10">
    <source>
        <dbReference type="ARBA" id="ARBA00023163"/>
    </source>
</evidence>
<feature type="domain" description="4Fe-4S Wbl-type" evidence="13">
    <location>
        <begin position="21"/>
        <end position="81"/>
    </location>
</feature>
<keyword evidence="11" id="KW-0963">Cytoplasm</keyword>
<dbReference type="Pfam" id="PF02467">
    <property type="entry name" value="Whib"/>
    <property type="match status" value="1"/>
</dbReference>
<dbReference type="GO" id="GO:0045892">
    <property type="term" value="P:negative regulation of DNA-templated transcription"/>
    <property type="evidence" value="ECO:0007669"/>
    <property type="project" value="TreeGrafter"/>
</dbReference>
<sequence>MSITGHAPDNLPRGDWRDHAACRVLADPEVMFPPPGAPALVARSICDDCPVRRACANWALSNPQDAAFGVWGGLTERERATILRRRVPRDPDHPQAPRKGGRPQAECGTASAYDRHVKKREPIDDACRAAKRRRDAAHRAKAEAAA</sequence>
<dbReference type="GO" id="GO:0047134">
    <property type="term" value="F:protein-disulfide reductase [NAD(P)H] activity"/>
    <property type="evidence" value="ECO:0007669"/>
    <property type="project" value="TreeGrafter"/>
</dbReference>
<dbReference type="EMBL" id="FOGO01000007">
    <property type="protein sequence ID" value="SES04236.1"/>
    <property type="molecule type" value="Genomic_DNA"/>
</dbReference>
<evidence type="ECO:0000313" key="14">
    <source>
        <dbReference type="EMBL" id="SES04236.1"/>
    </source>
</evidence>
<gene>
    <name evidence="11" type="primary">whiB</name>
    <name evidence="14" type="ORF">SAMN05421870_107314</name>
</gene>
<evidence type="ECO:0000256" key="5">
    <source>
        <dbReference type="ARBA" id="ARBA00023004"/>
    </source>
</evidence>
<keyword evidence="8 11" id="KW-0238">DNA-binding</keyword>
<evidence type="ECO:0000256" key="7">
    <source>
        <dbReference type="ARBA" id="ARBA00023015"/>
    </source>
</evidence>
<organism evidence="14 15">
    <name type="scientific">Streptomyces qinglanensis</name>
    <dbReference type="NCBI Taxonomy" id="943816"/>
    <lineage>
        <taxon>Bacteria</taxon>
        <taxon>Bacillati</taxon>
        <taxon>Actinomycetota</taxon>
        <taxon>Actinomycetes</taxon>
        <taxon>Kitasatosporales</taxon>
        <taxon>Streptomycetaceae</taxon>
        <taxon>Streptomyces</taxon>
    </lineage>
</organism>
<evidence type="ECO:0000256" key="3">
    <source>
        <dbReference type="ARBA" id="ARBA00022485"/>
    </source>
</evidence>
<keyword evidence="9 11" id="KW-1015">Disulfide bond</keyword>
<comment type="PTM">
    <text evidence="11">Upon Fe-S cluster removal intramolecular disulfide bonds are formed.</text>
</comment>
<reference evidence="15" key="1">
    <citation type="submission" date="2016-10" db="EMBL/GenBank/DDBJ databases">
        <authorList>
            <person name="Varghese N."/>
            <person name="Submissions S."/>
        </authorList>
    </citation>
    <scope>NUCLEOTIDE SEQUENCE [LARGE SCALE GENOMIC DNA]</scope>
    <source>
        <strain evidence="15">CGMCC 4.6825</strain>
    </source>
</reference>
<dbReference type="AlphaFoldDB" id="A0A1H9U478"/>
<dbReference type="InterPro" id="IPR003482">
    <property type="entry name" value="Whib"/>
</dbReference>
<evidence type="ECO:0000256" key="6">
    <source>
        <dbReference type="ARBA" id="ARBA00023014"/>
    </source>
</evidence>